<reference evidence="1 2" key="1">
    <citation type="submission" date="2015-10" db="EMBL/GenBank/DDBJ databases">
        <title>Butyribacter intestini gen. nov., sp. nov., a butyric acid-producing bacterium of the family Lachnospiraceae isolated from the human faeces.</title>
        <authorList>
            <person name="Zou Y."/>
            <person name="Xue W."/>
            <person name="Luo G."/>
            <person name="Lv M."/>
        </authorList>
    </citation>
    <scope>NUCLEOTIDE SEQUENCE [LARGE SCALE GENOMIC DNA]</scope>
    <source>
        <strain evidence="1 2">TF01-11</strain>
    </source>
</reference>
<proteinExistence type="predicted"/>
<gene>
    <name evidence="1" type="ORF">APZ18_15430</name>
</gene>
<evidence type="ECO:0000313" key="2">
    <source>
        <dbReference type="Proteomes" id="UP000050833"/>
    </source>
</evidence>
<evidence type="ECO:0008006" key="3">
    <source>
        <dbReference type="Google" id="ProtNLM"/>
    </source>
</evidence>
<dbReference type="EMBL" id="LLKB01000009">
    <property type="protein sequence ID" value="KQC83993.1"/>
    <property type="molecule type" value="Genomic_DNA"/>
</dbReference>
<keyword evidence="2" id="KW-1185">Reference proteome</keyword>
<dbReference type="AlphaFoldDB" id="A0AAW3JL24"/>
<sequence length="618" mass="71023">MNIMITNVSTIFLPKISNSKYSLSDDPEIITDGVITNEAPIKLIMQELKKENDKLDEIIFIVSKKAAREIKEPSVEALQKMDKGQLELVGDVVGETAVSYLKKKIQDAAVKYECDIPEMKEVSIKDEPDDKDVVKCIMKVQDRLLKKSEEVGENGIVNVHIEANGGIRYVMVMLTSIMNVLESQYKNINLQNVFSTVYDSGSSVNMVRNTKSTYISAQLVAAVNEFTNYGRITSLENYFDMRHSMDNSKDTWLMWNDIDKCIEKLSEISEALQLCRSSVILELFYGKSDSSEFGINAILNKFKEEYKNSDFADAKIFSYVIDIINKQYAYLYENIDENDNKDAINNLPRVIKWCVDKDYIQQAITIYIEKMPEYYFHNEYIDKKIVDLNNVEIGQMDSSKASKGFYTELYEYCAGNVKEESFCDKVKQKVLKIWNKAKTQSSKESAFIREMNLALEKKIDADLKKALEEVKEIVAFYINNNKPPVIKLKNNGEHPIKAGKLEGFMNSLDNGNKNDLYAIIYKCENNEEKQSNTYEKKVSAIENLVRGKVKMKNSDKLIHAMKYYLAVKLIRNRVNHASEKDISEDEKMAISKMEEYGIIIDMNFENIKNILLQGIKEM</sequence>
<accession>A0AAW3JL24</accession>
<dbReference type="RefSeq" id="WP_055946798.1">
    <property type="nucleotide sequence ID" value="NZ_JAQDCV010000015.1"/>
</dbReference>
<protein>
    <recommendedName>
        <fullName evidence="3">CRISPR-associated (Cas) DxTHG family protein</fullName>
    </recommendedName>
</protein>
<evidence type="ECO:0000313" key="1">
    <source>
        <dbReference type="EMBL" id="KQC83993.1"/>
    </source>
</evidence>
<dbReference type="Proteomes" id="UP000050833">
    <property type="component" value="Unassembled WGS sequence"/>
</dbReference>
<comment type="caution">
    <text evidence="1">The sequence shown here is derived from an EMBL/GenBank/DDBJ whole genome shotgun (WGS) entry which is preliminary data.</text>
</comment>
<name>A0AAW3JL24_9FIRM</name>
<organism evidence="1 2">
    <name type="scientific">Butyribacter intestini</name>
    <dbReference type="NCBI Taxonomy" id="1703332"/>
    <lineage>
        <taxon>Bacteria</taxon>
        <taxon>Bacillati</taxon>
        <taxon>Bacillota</taxon>
        <taxon>Clostridia</taxon>
        <taxon>Lachnospirales</taxon>
        <taxon>Lachnospiraceae</taxon>
        <taxon>Butyribacter</taxon>
    </lineage>
</organism>